<evidence type="ECO:0000313" key="1">
    <source>
        <dbReference type="EMBL" id="SUA70131.1"/>
    </source>
</evidence>
<dbReference type="Proteomes" id="UP000254400">
    <property type="component" value="Unassembled WGS sequence"/>
</dbReference>
<protein>
    <submittedName>
        <fullName evidence="1">Uncharacterized protein</fullName>
    </submittedName>
</protein>
<sequence>MEIAAKARLRPKKDDDLIQAWNSLPPHKDKSDIVREALRLFFFGVYPTPNNIIQTSEKHIVLEEEKEFTVEKIEQIINEQDYEDRFDELLNSFE</sequence>
<dbReference type="EMBL" id="UGSC01000001">
    <property type="protein sequence ID" value="SUA70131.1"/>
    <property type="molecule type" value="Genomic_DNA"/>
</dbReference>
<evidence type="ECO:0000313" key="2">
    <source>
        <dbReference type="Proteomes" id="UP000254400"/>
    </source>
</evidence>
<gene>
    <name evidence="1" type="ORF">NCTC10343_03001</name>
</gene>
<dbReference type="AlphaFoldDB" id="A0A378Y0T0"/>
<accession>A0A378Y0T0</accession>
<reference evidence="1 2" key="1">
    <citation type="submission" date="2018-06" db="EMBL/GenBank/DDBJ databases">
        <authorList>
            <consortium name="Pathogen Informatics"/>
            <person name="Doyle S."/>
        </authorList>
    </citation>
    <scope>NUCLEOTIDE SEQUENCE [LARGE SCALE GENOMIC DNA]</scope>
    <source>
        <strain evidence="1 2">NCTC10343</strain>
    </source>
</reference>
<organism evidence="1 2">
    <name type="scientific">Paenibacillus polymyxa</name>
    <name type="common">Bacillus polymyxa</name>
    <dbReference type="NCBI Taxonomy" id="1406"/>
    <lineage>
        <taxon>Bacteria</taxon>
        <taxon>Bacillati</taxon>
        <taxon>Bacillota</taxon>
        <taxon>Bacilli</taxon>
        <taxon>Bacillales</taxon>
        <taxon>Paenibacillaceae</taxon>
        <taxon>Paenibacillus</taxon>
    </lineage>
</organism>
<proteinExistence type="predicted"/>
<name>A0A378Y0T0_PAEPO</name>
<dbReference type="RefSeq" id="WP_019687531.1">
    <property type="nucleotide sequence ID" value="NZ_CP036496.1"/>
</dbReference>
<dbReference type="GeneID" id="93346373"/>